<keyword evidence="1" id="KW-1133">Transmembrane helix</keyword>
<keyword evidence="1" id="KW-0812">Transmembrane</keyword>
<keyword evidence="3" id="KW-1185">Reference proteome</keyword>
<feature type="transmembrane region" description="Helical" evidence="1">
    <location>
        <begin position="6"/>
        <end position="25"/>
    </location>
</feature>
<evidence type="ECO:0000313" key="3">
    <source>
        <dbReference type="Proteomes" id="UP000828872"/>
    </source>
</evidence>
<sequence>MVALYFLNTILLILLATAFTAYVAFNGNSKKVGNFKPIRRKVPRKNSVKINVHNFKIRKVTKEQLELLNVISDKGLLSEIEYEQFTLEMLEIALQRKKLKVSKMQELLTETMEDFENE</sequence>
<evidence type="ECO:0000256" key="1">
    <source>
        <dbReference type="SAM" id="Phobius"/>
    </source>
</evidence>
<dbReference type="EMBL" id="MZ399596">
    <property type="protein sequence ID" value="QXP45422.1"/>
    <property type="molecule type" value="Genomic_DNA"/>
</dbReference>
<keyword evidence="1" id="KW-0472">Membrane</keyword>
<name>A0AAE7VJ49_9CAUD</name>
<proteinExistence type="predicted"/>
<dbReference type="Proteomes" id="UP000828872">
    <property type="component" value="Segment"/>
</dbReference>
<reference evidence="2 3" key="1">
    <citation type="journal article" date="2021" name="Microbiol. Resour. Announc.">
        <title>Genome Sequences of Bacteriophages cd2, cd3, and cd4, which Specifically Target Carnobacterium divergens.</title>
        <authorList>
            <person name="Zhang P."/>
            <person name="Britton A.P."/>
            <person name="Visser K.A."/>
            <person name="Welke C.A."/>
            <person name="Wassink H."/>
            <person name="Prins E."/>
            <person name="Yang X."/>
            <person name="Martin-Visscher L.A."/>
        </authorList>
    </citation>
    <scope>NUCLEOTIDE SEQUENCE [LARGE SCALE GENOMIC DNA]</scope>
    <source>
        <strain evidence="3">cd4</strain>
    </source>
</reference>
<protein>
    <submittedName>
        <fullName evidence="2">Uncharacterized protein</fullName>
    </submittedName>
</protein>
<gene>
    <name evidence="2" type="ORF">cd4_088</name>
</gene>
<accession>A0AAE7VJ49</accession>
<evidence type="ECO:0000313" key="2">
    <source>
        <dbReference type="EMBL" id="QXP45422.1"/>
    </source>
</evidence>
<organism evidence="2 3">
    <name type="scientific">Carnobacterium phage cd4</name>
    <dbReference type="NCBI Taxonomy" id="2849246"/>
    <lineage>
        <taxon>Viruses</taxon>
        <taxon>Duplodnaviria</taxon>
        <taxon>Heunggongvirae</taxon>
        <taxon>Uroviricota</taxon>
        <taxon>Caudoviricetes</taxon>
        <taxon>Carnodivirus</taxon>
        <taxon>Carnodivirus cd4-like</taxon>
    </lineage>
</organism>